<keyword evidence="3" id="KW-1185">Reference proteome</keyword>
<dbReference type="SMART" id="SM00463">
    <property type="entry name" value="SMR"/>
    <property type="match status" value="1"/>
</dbReference>
<evidence type="ECO:0000313" key="2">
    <source>
        <dbReference type="EMBL" id="URI08157.1"/>
    </source>
</evidence>
<dbReference type="PANTHER" id="PTHR35562">
    <property type="entry name" value="DNA ENDONUCLEASE SMRA-RELATED"/>
    <property type="match status" value="1"/>
</dbReference>
<sequence length="209" mass="23187">MKLTDLKALGPLKAALQQAEREAAERRAEEARLARERNLFQRSLVGVTPLRESGRISLVPPRPLPHPRQREMDEAAALREALSDEFDVESLLETDEGLSYRRHHVGADVPRRLRRGQWAIQAQVDLHGLRRDEAREQLGEFLHQAQAAGLRCVRVVHGKGLGSPGRTPVLKGKVRGWLVQNQLVQAFVSARASEGGHGALVVLLAPKLV</sequence>
<name>A0ABY4S8E2_AQUTE</name>
<dbReference type="SUPFAM" id="SSF160443">
    <property type="entry name" value="SMR domain-like"/>
    <property type="match status" value="1"/>
</dbReference>
<feature type="domain" description="Smr" evidence="1">
    <location>
        <begin position="124"/>
        <end position="205"/>
    </location>
</feature>
<dbReference type="InterPro" id="IPR036063">
    <property type="entry name" value="Smr_dom_sf"/>
</dbReference>
<proteinExistence type="predicted"/>
<reference evidence="2" key="1">
    <citation type="submission" date="2022-05" db="EMBL/GenBank/DDBJ databases">
        <title>An RpoN-dependent PEP-CTERM gene is involved in floc formation of an Aquincola tertiaricarbonis strain.</title>
        <authorList>
            <person name="Qiu D."/>
            <person name="Xia M."/>
        </authorList>
    </citation>
    <scope>NUCLEOTIDE SEQUENCE</scope>
    <source>
        <strain evidence="2">RN12</strain>
    </source>
</reference>
<evidence type="ECO:0000313" key="3">
    <source>
        <dbReference type="Proteomes" id="UP001056201"/>
    </source>
</evidence>
<protein>
    <submittedName>
        <fullName evidence="2">Smr/MutS family protein</fullName>
    </submittedName>
</protein>
<evidence type="ECO:0000259" key="1">
    <source>
        <dbReference type="PROSITE" id="PS50828"/>
    </source>
</evidence>
<gene>
    <name evidence="2" type="ORF">MW290_06155</name>
</gene>
<dbReference type="Pfam" id="PF01713">
    <property type="entry name" value="Smr"/>
    <property type="match status" value="1"/>
</dbReference>
<accession>A0ABY4S8E2</accession>
<dbReference type="Gene3D" id="3.30.1370.110">
    <property type="match status" value="1"/>
</dbReference>
<dbReference type="EMBL" id="CP097635">
    <property type="protein sequence ID" value="URI08157.1"/>
    <property type="molecule type" value="Genomic_DNA"/>
</dbReference>
<dbReference type="InterPro" id="IPR002625">
    <property type="entry name" value="Smr_dom"/>
</dbReference>
<dbReference type="RefSeq" id="WP_250196378.1">
    <property type="nucleotide sequence ID" value="NZ_CP097635.1"/>
</dbReference>
<dbReference type="PROSITE" id="PS50828">
    <property type="entry name" value="SMR"/>
    <property type="match status" value="1"/>
</dbReference>
<organism evidence="2 3">
    <name type="scientific">Aquincola tertiaricarbonis</name>
    <dbReference type="NCBI Taxonomy" id="391953"/>
    <lineage>
        <taxon>Bacteria</taxon>
        <taxon>Pseudomonadati</taxon>
        <taxon>Pseudomonadota</taxon>
        <taxon>Betaproteobacteria</taxon>
        <taxon>Burkholderiales</taxon>
        <taxon>Sphaerotilaceae</taxon>
        <taxon>Aquincola</taxon>
    </lineage>
</organism>
<dbReference type="Proteomes" id="UP001056201">
    <property type="component" value="Chromosome 1"/>
</dbReference>
<dbReference type="PANTHER" id="PTHR35562:SF2">
    <property type="entry name" value="DNA ENDONUCLEASE SMRA-RELATED"/>
    <property type="match status" value="1"/>
</dbReference>